<keyword evidence="10" id="KW-1185">Reference proteome</keyword>
<evidence type="ECO:0000313" key="10">
    <source>
        <dbReference type="Proteomes" id="UP000261620"/>
    </source>
</evidence>
<accession>A0A3Q4BCM8</accession>
<comment type="subcellular location">
    <subcellularLocation>
        <location evidence="2">Secreted</location>
    </subcellularLocation>
</comment>
<dbReference type="InterPro" id="IPR004250">
    <property type="entry name" value="Somatostatin"/>
</dbReference>
<dbReference type="PANTHER" id="PTHR10558">
    <property type="entry name" value="SOMATOSTATIN"/>
    <property type="match status" value="1"/>
</dbReference>
<evidence type="ECO:0000256" key="6">
    <source>
        <dbReference type="ARBA" id="ARBA00022702"/>
    </source>
</evidence>
<dbReference type="GO" id="GO:0030334">
    <property type="term" value="P:regulation of cell migration"/>
    <property type="evidence" value="ECO:0007669"/>
    <property type="project" value="TreeGrafter"/>
</dbReference>
<dbReference type="GO" id="GO:0005615">
    <property type="term" value="C:extracellular space"/>
    <property type="evidence" value="ECO:0007669"/>
    <property type="project" value="TreeGrafter"/>
</dbReference>
<keyword evidence="6" id="KW-0372">Hormone</keyword>
<sequence>MNCDYIKLISLYKAISSTGGSQALWGSLAIKLSSVSGGSSQHAFPHLSSFQDLPHLLLLSFVSELMAAKGSEMLPQRREGQKEVMRRHIPLSQRGRKAGCRNFYWKTFTSC</sequence>
<dbReference type="AlphaFoldDB" id="A0A3Q4BCM8"/>
<proteinExistence type="inferred from homology"/>
<keyword evidence="4" id="KW-0964">Secreted</keyword>
<organism evidence="9 10">
    <name type="scientific">Mola mola</name>
    <name type="common">Ocean sunfish</name>
    <name type="synonym">Tetraodon mola</name>
    <dbReference type="NCBI Taxonomy" id="94237"/>
    <lineage>
        <taxon>Eukaryota</taxon>
        <taxon>Metazoa</taxon>
        <taxon>Chordata</taxon>
        <taxon>Craniata</taxon>
        <taxon>Vertebrata</taxon>
        <taxon>Euteleostomi</taxon>
        <taxon>Actinopterygii</taxon>
        <taxon>Neopterygii</taxon>
        <taxon>Teleostei</taxon>
        <taxon>Neoteleostei</taxon>
        <taxon>Acanthomorphata</taxon>
        <taxon>Eupercaria</taxon>
        <taxon>Tetraodontiformes</taxon>
        <taxon>Molidae</taxon>
        <taxon>Mola</taxon>
    </lineage>
</organism>
<comment type="function">
    <text evidence="1">Somatostatin inhibits the release of somatotropin.</text>
</comment>
<protein>
    <recommendedName>
        <fullName evidence="8">Somatostatin/Cortistatin C-terminal domain-containing protein</fullName>
    </recommendedName>
</protein>
<name>A0A3Q4BCM8_MOLML</name>
<dbReference type="InterPro" id="IPR018142">
    <property type="entry name" value="Somatostatin/Cortistatin_C"/>
</dbReference>
<reference evidence="9" key="1">
    <citation type="submission" date="2025-08" db="UniProtKB">
        <authorList>
            <consortium name="Ensembl"/>
        </authorList>
    </citation>
    <scope>IDENTIFICATION</scope>
</reference>
<comment type="similarity">
    <text evidence="3">Belongs to the somatostatin family.</text>
</comment>
<dbReference type="Proteomes" id="UP000261620">
    <property type="component" value="Unplaced"/>
</dbReference>
<reference evidence="9" key="2">
    <citation type="submission" date="2025-09" db="UniProtKB">
        <authorList>
            <consortium name="Ensembl"/>
        </authorList>
    </citation>
    <scope>IDENTIFICATION</scope>
</reference>
<feature type="domain" description="Somatostatin/Cortistatin C-terminal" evidence="8">
    <location>
        <begin position="94"/>
        <end position="111"/>
    </location>
</feature>
<evidence type="ECO:0000256" key="1">
    <source>
        <dbReference type="ARBA" id="ARBA00003524"/>
    </source>
</evidence>
<keyword evidence="5" id="KW-0165">Cleavage on pair of basic residues</keyword>
<evidence type="ECO:0000259" key="8">
    <source>
        <dbReference type="Pfam" id="PF03002"/>
    </source>
</evidence>
<dbReference type="GO" id="GO:0005179">
    <property type="term" value="F:hormone activity"/>
    <property type="evidence" value="ECO:0007669"/>
    <property type="project" value="UniProtKB-KW"/>
</dbReference>
<evidence type="ECO:0000256" key="5">
    <source>
        <dbReference type="ARBA" id="ARBA00022685"/>
    </source>
</evidence>
<evidence type="ECO:0000313" key="9">
    <source>
        <dbReference type="Ensembl" id="ENSMMOP00000016440.1"/>
    </source>
</evidence>
<keyword evidence="7" id="KW-1015">Disulfide bond</keyword>
<dbReference type="Pfam" id="PF03002">
    <property type="entry name" value="Somatostatin"/>
    <property type="match status" value="1"/>
</dbReference>
<evidence type="ECO:0000256" key="4">
    <source>
        <dbReference type="ARBA" id="ARBA00022525"/>
    </source>
</evidence>
<dbReference type="Ensembl" id="ENSMMOT00000016714.1">
    <property type="protein sequence ID" value="ENSMMOP00000016440.1"/>
    <property type="gene ID" value="ENSMMOG00000012535.1"/>
</dbReference>
<evidence type="ECO:0000256" key="3">
    <source>
        <dbReference type="ARBA" id="ARBA00008327"/>
    </source>
</evidence>
<evidence type="ECO:0000256" key="2">
    <source>
        <dbReference type="ARBA" id="ARBA00004613"/>
    </source>
</evidence>
<evidence type="ECO:0000256" key="7">
    <source>
        <dbReference type="ARBA" id="ARBA00023157"/>
    </source>
</evidence>